<dbReference type="OrthoDB" id="5418625at2"/>
<evidence type="ECO:0000313" key="2">
    <source>
        <dbReference type="Proteomes" id="UP000001508"/>
    </source>
</evidence>
<dbReference type="KEGG" id="dak:DaAHT2_0157"/>
<dbReference type="InParanoid" id="D6Z5Y6"/>
<reference evidence="2" key="1">
    <citation type="submission" date="2010-02" db="EMBL/GenBank/DDBJ databases">
        <title>Complete sequence of Desulfurivibrio alkaliphilus AHT2.</title>
        <authorList>
            <consortium name="US DOE Joint Genome Institute"/>
            <person name="Pitluck S."/>
            <person name="Chertkov O."/>
            <person name="Detter J.C."/>
            <person name="Han C."/>
            <person name="Tapia R."/>
            <person name="Larimer F."/>
            <person name="Land M."/>
            <person name="Hauser L."/>
            <person name="Kyrpides N."/>
            <person name="Mikhailova N."/>
            <person name="Sorokin D.Y."/>
            <person name="Muyzer G."/>
            <person name="Woyke T."/>
        </authorList>
    </citation>
    <scope>NUCLEOTIDE SEQUENCE [LARGE SCALE GENOMIC DNA]</scope>
    <source>
        <strain evidence="2">DSM 19089 / UNIQEM U267 / AHT2</strain>
    </source>
</reference>
<sequence length="183" mass="20685">MSGQEYFADYSVPITLKEAVRARSDFARNRWQHRFEPPFFSGTPGGGSPLAITGPKACRRKKFPRFAPRRDFYVLHREVGRVINVGMGGLCFTYFDDPSRQGELPEEGLLLAGTGQCVKGVPFETMADQVVVPLLAGKYRVKRRCVQFGELTEHQIEELERFILDNAYVPQLAGAPGRRTCWK</sequence>
<dbReference type="STRING" id="589865.DaAHT2_0157"/>
<dbReference type="RefSeq" id="WP_013162399.1">
    <property type="nucleotide sequence ID" value="NC_014216.1"/>
</dbReference>
<protein>
    <recommendedName>
        <fullName evidence="3">PilZ domain-containing protein</fullName>
    </recommendedName>
</protein>
<dbReference type="HOGENOM" id="CLU_1472925_0_0_7"/>
<dbReference type="EMBL" id="CP001940">
    <property type="protein sequence ID" value="ADH84868.1"/>
    <property type="molecule type" value="Genomic_DNA"/>
</dbReference>
<dbReference type="Proteomes" id="UP000001508">
    <property type="component" value="Chromosome"/>
</dbReference>
<gene>
    <name evidence="1" type="ordered locus">DaAHT2_0157</name>
</gene>
<evidence type="ECO:0000313" key="1">
    <source>
        <dbReference type="EMBL" id="ADH84868.1"/>
    </source>
</evidence>
<proteinExistence type="predicted"/>
<dbReference type="AlphaFoldDB" id="D6Z5Y6"/>
<dbReference type="eggNOG" id="COG5581">
    <property type="taxonomic scope" value="Bacteria"/>
</dbReference>
<keyword evidence="2" id="KW-1185">Reference proteome</keyword>
<organism evidence="1 2">
    <name type="scientific">Desulfurivibrio alkaliphilus (strain DSM 19089 / UNIQEM U267 / AHT2)</name>
    <dbReference type="NCBI Taxonomy" id="589865"/>
    <lineage>
        <taxon>Bacteria</taxon>
        <taxon>Pseudomonadati</taxon>
        <taxon>Thermodesulfobacteriota</taxon>
        <taxon>Desulfobulbia</taxon>
        <taxon>Desulfobulbales</taxon>
        <taxon>Desulfobulbaceae</taxon>
        <taxon>Desulfurivibrio</taxon>
    </lineage>
</organism>
<accession>D6Z5Y6</accession>
<evidence type="ECO:0008006" key="3">
    <source>
        <dbReference type="Google" id="ProtNLM"/>
    </source>
</evidence>
<name>D6Z5Y6_DESAT</name>